<name>A0AAE6EIL7_AGRTU</name>
<geneLocation type="plasmid" evidence="2">
    <name>patcfbp5877b</name>
</geneLocation>
<evidence type="ECO:0000313" key="2">
    <source>
        <dbReference type="Proteomes" id="UP000298579"/>
    </source>
</evidence>
<dbReference type="RefSeq" id="WP_130932623.1">
    <property type="nucleotide sequence ID" value="NZ_CP039891.1"/>
</dbReference>
<dbReference type="AlphaFoldDB" id="A0AAE6EIL7"/>
<dbReference type="EMBL" id="CP039900">
    <property type="protein sequence ID" value="QCL82851.1"/>
    <property type="molecule type" value="Genomic_DNA"/>
</dbReference>
<keyword evidence="1" id="KW-0614">Plasmid</keyword>
<proteinExistence type="predicted"/>
<evidence type="ECO:0000313" key="1">
    <source>
        <dbReference type="EMBL" id="QCL82851.1"/>
    </source>
</evidence>
<protein>
    <recommendedName>
        <fullName evidence="3">Phenylacetic acid degradation B</fullName>
    </recommendedName>
</protein>
<sequence length="88" mass="9645">MSEKSGFKKIDTALEIGPSGPTHYEVFARADAGAQLEHIGSVEAPNVKLAKARAWYLFDHISWQQMIIVPSVAIVQIHPARNHLEPGA</sequence>
<evidence type="ECO:0008006" key="3">
    <source>
        <dbReference type="Google" id="ProtNLM"/>
    </source>
</evidence>
<organism evidence="1 2">
    <name type="scientific">Agrobacterium tumefaciens</name>
    <dbReference type="NCBI Taxonomy" id="358"/>
    <lineage>
        <taxon>Bacteria</taxon>
        <taxon>Pseudomonadati</taxon>
        <taxon>Pseudomonadota</taxon>
        <taxon>Alphaproteobacteria</taxon>
        <taxon>Hyphomicrobiales</taxon>
        <taxon>Rhizobiaceae</taxon>
        <taxon>Rhizobium/Agrobacterium group</taxon>
        <taxon>Agrobacterium</taxon>
        <taxon>Agrobacterium tumefaciens complex</taxon>
    </lineage>
</organism>
<dbReference type="Gene3D" id="3.10.20.520">
    <property type="entry name" value="Phenylacetic acid degradation B"/>
    <property type="match status" value="1"/>
</dbReference>
<accession>A0AAE6EIL7</accession>
<reference evidence="1 2" key="1">
    <citation type="submission" date="2019-04" db="EMBL/GenBank/DDBJ databases">
        <title>Complete genome sequence of Agrobacterium tumefaciens CFBP5877.</title>
        <authorList>
            <person name="Huang Y.-Y."/>
            <person name="Chiang H.-Y."/>
            <person name="Chou L."/>
            <person name="Lai E.-M."/>
            <person name="Kuo C.-H."/>
        </authorList>
    </citation>
    <scope>NUCLEOTIDE SEQUENCE [LARGE SCALE GENOMIC DNA]</scope>
    <source>
        <strain evidence="1 2">CFBP5877</strain>
        <plasmid evidence="2">patcfbp5877b</plasmid>
    </source>
</reference>
<dbReference type="Proteomes" id="UP000298579">
    <property type="component" value="Plasmid pAtCFBP5877b"/>
</dbReference>
<dbReference type="InterPro" id="IPR038693">
    <property type="entry name" value="PaaB_sf"/>
</dbReference>
<gene>
    <name evidence="1" type="ORF">CFBP5877_27540</name>
</gene>